<reference evidence="2" key="1">
    <citation type="journal article" date="2020" name="Nature">
        <title>Giant virus diversity and host interactions through global metagenomics.</title>
        <authorList>
            <person name="Schulz F."/>
            <person name="Roux S."/>
            <person name="Paez-Espino D."/>
            <person name="Jungbluth S."/>
            <person name="Walsh D.A."/>
            <person name="Denef V.J."/>
            <person name="McMahon K.D."/>
            <person name="Konstantinidis K.T."/>
            <person name="Eloe-Fadrosh E.A."/>
            <person name="Kyrpides N.C."/>
            <person name="Woyke T."/>
        </authorList>
    </citation>
    <scope>NUCLEOTIDE SEQUENCE</scope>
    <source>
        <strain evidence="2">GVMAG-S-1101171-110</strain>
    </source>
</reference>
<feature type="compositionally biased region" description="Basic residues" evidence="1">
    <location>
        <begin position="155"/>
        <end position="168"/>
    </location>
</feature>
<evidence type="ECO:0000313" key="2">
    <source>
        <dbReference type="EMBL" id="QHU12138.1"/>
    </source>
</evidence>
<sequence>MNTNRKIQLNTRKNSYDPAKYESLGTVHLSMSVNVSFEAPPAKPSGFFGSAAKLPPVNKQQKLTETQNSMILSLKKELVNHAPEGTEMLIDVKIGHMKNIGHLPEYILSMSASATAVRKVSEVPAIQKLVDVISQGPVEPAPIQPAPIQPAQMGGKKRYKNKTRKNRR</sequence>
<dbReference type="AlphaFoldDB" id="A0A6C0K794"/>
<dbReference type="EMBL" id="MN740798">
    <property type="protein sequence ID" value="QHU12138.1"/>
    <property type="molecule type" value="Genomic_DNA"/>
</dbReference>
<feature type="region of interest" description="Disordered" evidence="1">
    <location>
        <begin position="139"/>
        <end position="168"/>
    </location>
</feature>
<name>A0A6C0K794_9ZZZZ</name>
<proteinExistence type="predicted"/>
<accession>A0A6C0K794</accession>
<feature type="compositionally biased region" description="Pro residues" evidence="1">
    <location>
        <begin position="139"/>
        <end position="148"/>
    </location>
</feature>
<protein>
    <submittedName>
        <fullName evidence="2">Uncharacterized protein</fullName>
    </submittedName>
</protein>
<organism evidence="2">
    <name type="scientific">viral metagenome</name>
    <dbReference type="NCBI Taxonomy" id="1070528"/>
    <lineage>
        <taxon>unclassified sequences</taxon>
        <taxon>metagenomes</taxon>
        <taxon>organismal metagenomes</taxon>
    </lineage>
</organism>
<evidence type="ECO:0000256" key="1">
    <source>
        <dbReference type="SAM" id="MobiDB-lite"/>
    </source>
</evidence>